<dbReference type="AlphaFoldDB" id="A0A133VLK4"/>
<evidence type="ECO:0000313" key="2">
    <source>
        <dbReference type="EMBL" id="KXB07338.1"/>
    </source>
</evidence>
<dbReference type="EMBL" id="LHYE01000010">
    <property type="protein sequence ID" value="KXB07338.1"/>
    <property type="molecule type" value="Genomic_DNA"/>
</dbReference>
<reference evidence="2 3" key="1">
    <citation type="journal article" date="2016" name="Sci. Rep.">
        <title>Metabolic traits of an uncultured archaeal lineage -MSBL1- from brine pools of the Red Sea.</title>
        <authorList>
            <person name="Mwirichia R."/>
            <person name="Alam I."/>
            <person name="Rashid M."/>
            <person name="Vinu M."/>
            <person name="Ba-Alawi W."/>
            <person name="Anthony Kamau A."/>
            <person name="Kamanda Ngugi D."/>
            <person name="Goker M."/>
            <person name="Klenk H.P."/>
            <person name="Bajic V."/>
            <person name="Stingl U."/>
        </authorList>
    </citation>
    <scope>NUCLEOTIDE SEQUENCE [LARGE SCALE GENOMIC DNA]</scope>
    <source>
        <strain evidence="2">SCGC-AAA382A20</strain>
    </source>
</reference>
<keyword evidence="1" id="KW-1133">Transmembrane helix</keyword>
<accession>A0A133VLK4</accession>
<keyword evidence="3" id="KW-1185">Reference proteome</keyword>
<organism evidence="2 3">
    <name type="scientific">candidate division MSBL1 archaeon SCGC-AAA382A20</name>
    <dbReference type="NCBI Taxonomy" id="1698280"/>
    <lineage>
        <taxon>Archaea</taxon>
        <taxon>Methanobacteriati</taxon>
        <taxon>Methanobacteriota</taxon>
        <taxon>candidate division MSBL1</taxon>
    </lineage>
</organism>
<evidence type="ECO:0000256" key="1">
    <source>
        <dbReference type="SAM" id="Phobius"/>
    </source>
</evidence>
<comment type="caution">
    <text evidence="2">The sequence shown here is derived from an EMBL/GenBank/DDBJ whole genome shotgun (WGS) entry which is preliminary data.</text>
</comment>
<keyword evidence="1" id="KW-0812">Transmembrane</keyword>
<evidence type="ECO:0000313" key="3">
    <source>
        <dbReference type="Proteomes" id="UP000070263"/>
    </source>
</evidence>
<name>A0A133VLK4_9EURY</name>
<keyword evidence="1" id="KW-0472">Membrane</keyword>
<proteinExistence type="predicted"/>
<dbReference type="Proteomes" id="UP000070263">
    <property type="component" value="Unassembled WGS sequence"/>
</dbReference>
<protein>
    <submittedName>
        <fullName evidence="2">Uncharacterized protein</fullName>
    </submittedName>
</protein>
<sequence length="93" mass="10706">MRERKKETKKEMMERIYQKTSILIIGLVCVVAILSVASGESRLMLFRRIGWILMPIVTFFVGLIAGIKFVYKLKFQDVIPEDSLKHTDDGVSE</sequence>
<feature type="transmembrane region" description="Helical" evidence="1">
    <location>
        <begin position="49"/>
        <end position="71"/>
    </location>
</feature>
<gene>
    <name evidence="2" type="ORF">AKJ51_01560</name>
</gene>
<feature type="transmembrane region" description="Helical" evidence="1">
    <location>
        <begin position="20"/>
        <end position="37"/>
    </location>
</feature>